<proteinExistence type="inferred from homology"/>
<feature type="active site" description="Proton acceptor; specific for L-alanine" evidence="4">
    <location>
        <position position="257"/>
    </location>
</feature>
<evidence type="ECO:0000256" key="6">
    <source>
        <dbReference type="PIRSR" id="PIRSR600821-52"/>
    </source>
</evidence>
<comment type="function">
    <text evidence="4">Catalyzes the interconversion of L-alanine and D-alanine. May also act on other amino acids.</text>
</comment>
<dbReference type="Proteomes" id="UP000319732">
    <property type="component" value="Unassembled WGS sequence"/>
</dbReference>
<feature type="active site" description="Proton acceptor; specific for D-alanine" evidence="4">
    <location>
        <position position="35"/>
    </location>
</feature>
<organism evidence="8 9">
    <name type="scientific">Exilibacterium tricleocarpae</name>
    <dbReference type="NCBI Taxonomy" id="2591008"/>
    <lineage>
        <taxon>Bacteria</taxon>
        <taxon>Pseudomonadati</taxon>
        <taxon>Pseudomonadota</taxon>
        <taxon>Gammaproteobacteria</taxon>
        <taxon>Cellvibrionales</taxon>
        <taxon>Cellvibrionaceae</taxon>
        <taxon>Exilibacterium</taxon>
    </lineage>
</organism>
<dbReference type="EMBL" id="VHSG01000035">
    <property type="protein sequence ID" value="TQV67347.1"/>
    <property type="molecule type" value="Genomic_DNA"/>
</dbReference>
<dbReference type="AlphaFoldDB" id="A0A545SQV8"/>
<evidence type="ECO:0000313" key="9">
    <source>
        <dbReference type="Proteomes" id="UP000319732"/>
    </source>
</evidence>
<dbReference type="GO" id="GO:0030632">
    <property type="term" value="P:D-alanine biosynthetic process"/>
    <property type="evidence" value="ECO:0007669"/>
    <property type="project" value="UniProtKB-UniRule"/>
</dbReference>
<evidence type="ECO:0000256" key="1">
    <source>
        <dbReference type="ARBA" id="ARBA00001933"/>
    </source>
</evidence>
<comment type="pathway">
    <text evidence="4">Amino-acid biosynthesis; D-alanine biosynthesis; D-alanine from L-alanine: step 1/1.</text>
</comment>
<dbReference type="SMART" id="SM01005">
    <property type="entry name" value="Ala_racemase_C"/>
    <property type="match status" value="1"/>
</dbReference>
<dbReference type="SUPFAM" id="SSF51419">
    <property type="entry name" value="PLP-binding barrel"/>
    <property type="match status" value="1"/>
</dbReference>
<evidence type="ECO:0000313" key="8">
    <source>
        <dbReference type="EMBL" id="TQV67347.1"/>
    </source>
</evidence>
<sequence>MRDGILTIDLASIQRNWHAMCRQLKPGTECGAVIKASAYGLGSERVAPSLYAAGCRSFFVATVDEGVSARAYLPRNATLYVLAGVGRGREADCLSRGLVPVLFTVEQLQRWRELAGSAPCAIKVDTGMTRLGLDLGVFERLCDERQLLLDCNPILFMSHLACADEPEHPLNSHQLQRFQWALEKMRTLCPEIRLSLANSSGICLGEDWQFDLVRPGAALYGVNPQPGASSIVEPVVELRLPIIQVRDVPRAGVSVGYSATYTLERPARLAVALGGYADGIHRIVGSDGFGILAGRRVPVVGRISMDSTIFDITEVPVEQLPPAGGGHIQVLGPSLDVDEVSARVGALGYETLTSLGDRYHRRYVE</sequence>
<dbReference type="SUPFAM" id="SSF50621">
    <property type="entry name" value="Alanine racemase C-terminal domain-like"/>
    <property type="match status" value="1"/>
</dbReference>
<dbReference type="OrthoDB" id="9813814at2"/>
<dbReference type="InterPro" id="IPR000821">
    <property type="entry name" value="Ala_racemase"/>
</dbReference>
<dbReference type="InterPro" id="IPR011079">
    <property type="entry name" value="Ala_racemase_C"/>
</dbReference>
<evidence type="ECO:0000259" key="7">
    <source>
        <dbReference type="SMART" id="SM01005"/>
    </source>
</evidence>
<dbReference type="EC" id="5.1.1.1" evidence="4"/>
<feature type="domain" description="Alanine racemase C-terminal" evidence="7">
    <location>
        <begin position="235"/>
        <end position="364"/>
    </location>
</feature>
<gene>
    <name evidence="8" type="primary">alr</name>
    <name evidence="8" type="ORF">FKG94_25535</name>
</gene>
<comment type="cofactor">
    <cofactor evidence="1 4 5">
        <name>pyridoxal 5'-phosphate</name>
        <dbReference type="ChEBI" id="CHEBI:597326"/>
    </cofactor>
</comment>
<dbReference type="Pfam" id="PF00842">
    <property type="entry name" value="Ala_racemase_C"/>
    <property type="match status" value="1"/>
</dbReference>
<accession>A0A545SQV8</accession>
<feature type="binding site" evidence="4 6">
    <location>
        <position position="130"/>
    </location>
    <ligand>
        <name>substrate</name>
    </ligand>
</feature>
<dbReference type="PRINTS" id="PR00992">
    <property type="entry name" value="ALARACEMASE"/>
</dbReference>
<dbReference type="UniPathway" id="UPA00042">
    <property type="reaction ID" value="UER00497"/>
</dbReference>
<dbReference type="InterPro" id="IPR009006">
    <property type="entry name" value="Ala_racemase/Decarboxylase_C"/>
</dbReference>
<comment type="similarity">
    <text evidence="4">Belongs to the alanine racemase family.</text>
</comment>
<dbReference type="GO" id="GO:0005829">
    <property type="term" value="C:cytosol"/>
    <property type="evidence" value="ECO:0007669"/>
    <property type="project" value="TreeGrafter"/>
</dbReference>
<comment type="caution">
    <text evidence="8">The sequence shown here is derived from an EMBL/GenBank/DDBJ whole genome shotgun (WGS) entry which is preliminary data.</text>
</comment>
<evidence type="ECO:0000256" key="3">
    <source>
        <dbReference type="ARBA" id="ARBA00023235"/>
    </source>
</evidence>
<dbReference type="Gene3D" id="2.40.37.10">
    <property type="entry name" value="Lyase, Ornithine Decarboxylase, Chain A, domain 1"/>
    <property type="match status" value="1"/>
</dbReference>
<dbReference type="GO" id="GO:0030170">
    <property type="term" value="F:pyridoxal phosphate binding"/>
    <property type="evidence" value="ECO:0007669"/>
    <property type="project" value="UniProtKB-UniRule"/>
</dbReference>
<comment type="catalytic activity">
    <reaction evidence="4">
        <text>L-alanine = D-alanine</text>
        <dbReference type="Rhea" id="RHEA:20249"/>
        <dbReference type="ChEBI" id="CHEBI:57416"/>
        <dbReference type="ChEBI" id="CHEBI:57972"/>
        <dbReference type="EC" id="5.1.1.1"/>
    </reaction>
</comment>
<dbReference type="InterPro" id="IPR029066">
    <property type="entry name" value="PLP-binding_barrel"/>
</dbReference>
<dbReference type="Gene3D" id="3.20.20.10">
    <property type="entry name" value="Alanine racemase"/>
    <property type="match status" value="1"/>
</dbReference>
<dbReference type="Pfam" id="PF01168">
    <property type="entry name" value="Ala_racemase_N"/>
    <property type="match status" value="1"/>
</dbReference>
<feature type="binding site" evidence="4 6">
    <location>
        <position position="305"/>
    </location>
    <ligand>
        <name>substrate</name>
    </ligand>
</feature>
<keyword evidence="3 4" id="KW-0413">Isomerase</keyword>
<dbReference type="PANTHER" id="PTHR30511:SF0">
    <property type="entry name" value="ALANINE RACEMASE, CATABOLIC-RELATED"/>
    <property type="match status" value="1"/>
</dbReference>
<dbReference type="GO" id="GO:0008784">
    <property type="term" value="F:alanine racemase activity"/>
    <property type="evidence" value="ECO:0007669"/>
    <property type="project" value="UniProtKB-UniRule"/>
</dbReference>
<dbReference type="NCBIfam" id="TIGR00492">
    <property type="entry name" value="alr"/>
    <property type="match status" value="1"/>
</dbReference>
<dbReference type="PANTHER" id="PTHR30511">
    <property type="entry name" value="ALANINE RACEMASE"/>
    <property type="match status" value="1"/>
</dbReference>
<feature type="modified residue" description="N6-(pyridoxal phosphate)lysine" evidence="4 5">
    <location>
        <position position="35"/>
    </location>
</feature>
<protein>
    <recommendedName>
        <fullName evidence="4">Alanine racemase</fullName>
        <ecNumber evidence="4">5.1.1.1</ecNumber>
    </recommendedName>
</protein>
<keyword evidence="9" id="KW-1185">Reference proteome</keyword>
<dbReference type="CDD" id="cd00430">
    <property type="entry name" value="PLPDE_III_AR"/>
    <property type="match status" value="1"/>
</dbReference>
<evidence type="ECO:0000256" key="2">
    <source>
        <dbReference type="ARBA" id="ARBA00022898"/>
    </source>
</evidence>
<dbReference type="HAMAP" id="MF_01201">
    <property type="entry name" value="Ala_racemase"/>
    <property type="match status" value="1"/>
</dbReference>
<keyword evidence="2 4" id="KW-0663">Pyridoxal phosphate</keyword>
<evidence type="ECO:0000256" key="5">
    <source>
        <dbReference type="PIRSR" id="PIRSR600821-50"/>
    </source>
</evidence>
<dbReference type="InterPro" id="IPR001608">
    <property type="entry name" value="Ala_racemase_N"/>
</dbReference>
<evidence type="ECO:0000256" key="4">
    <source>
        <dbReference type="HAMAP-Rule" id="MF_01201"/>
    </source>
</evidence>
<reference evidence="8 9" key="1">
    <citation type="submission" date="2019-06" db="EMBL/GenBank/DDBJ databases">
        <title>Whole genome sequence for Cellvibrionaceae sp. R142.</title>
        <authorList>
            <person name="Wang G."/>
        </authorList>
    </citation>
    <scope>NUCLEOTIDE SEQUENCE [LARGE SCALE GENOMIC DNA]</scope>
    <source>
        <strain evidence="8 9">R142</strain>
    </source>
</reference>
<name>A0A545SQV8_9GAMM</name>